<feature type="compositionally biased region" description="Basic residues" evidence="1">
    <location>
        <begin position="323"/>
        <end position="343"/>
    </location>
</feature>
<evidence type="ECO:0008006" key="5">
    <source>
        <dbReference type="Google" id="ProtNLM"/>
    </source>
</evidence>
<proteinExistence type="predicted"/>
<keyword evidence="4" id="KW-1185">Reference proteome</keyword>
<evidence type="ECO:0000313" key="3">
    <source>
        <dbReference type="EMBL" id="MDT0294204.1"/>
    </source>
</evidence>
<name>A0ABU2KHQ1_9FLAO</name>
<feature type="compositionally biased region" description="Basic and acidic residues" evidence="1">
    <location>
        <begin position="268"/>
        <end position="280"/>
    </location>
</feature>
<dbReference type="EMBL" id="JAVRBG010000005">
    <property type="protein sequence ID" value="MDT0294204.1"/>
    <property type="molecule type" value="Genomic_DNA"/>
</dbReference>
<dbReference type="Proteomes" id="UP001182991">
    <property type="component" value="Unassembled WGS sequence"/>
</dbReference>
<gene>
    <name evidence="3" type="ORF">RLT85_06120</name>
</gene>
<protein>
    <recommendedName>
        <fullName evidence="5">Sperm nuclear basic protein PL-I</fullName>
    </recommendedName>
</protein>
<sequence>MKKFLNLMLLLCVTASVFAKENKVNSAVHYDYGKSIIFTENHIEFAIYPDGQFDFHYQPATTNVNIHSSNVNISFNSGYDYDPYIQYDDYGAIVQIENVPIYYDYYGRIIQAGNVNVNYNNSGRLVNVGGLHVYYDSYGHFSHFRGYINPYNRAYVYRPWHRYYTIPLANHCIVYARPYRAYYHPHRVNYEYYRNHYVRRTHRDFYSPNQDVAHYRRGETSTKRRSLARNSTRKDANYAANNRNSNAQTTRRSTQNSTRRNSANARNGNREVIRNSERSVNRSTTSSQRNSVSTSRNKQQSRAIQAPTAQKQSVSTRNDRGRTKPNTHKTRTLNRHASATRRR</sequence>
<feature type="region of interest" description="Disordered" evidence="1">
    <location>
        <begin position="209"/>
        <end position="343"/>
    </location>
</feature>
<feature type="signal peptide" evidence="2">
    <location>
        <begin position="1"/>
        <end position="19"/>
    </location>
</feature>
<feature type="compositionally biased region" description="Low complexity" evidence="1">
    <location>
        <begin position="237"/>
        <end position="267"/>
    </location>
</feature>
<dbReference type="RefSeq" id="WP_311401157.1">
    <property type="nucleotide sequence ID" value="NZ_JAVRBG010000005.1"/>
</dbReference>
<feature type="chain" id="PRO_5045175001" description="Sperm nuclear basic protein PL-I" evidence="2">
    <location>
        <begin position="20"/>
        <end position="343"/>
    </location>
</feature>
<reference evidence="4" key="1">
    <citation type="submission" date="2023-07" db="EMBL/GenBank/DDBJ databases">
        <title>Isolating and identifying novel microbial strains from the Mariana Trench.</title>
        <authorList>
            <person name="Fu H."/>
        </authorList>
    </citation>
    <scope>NUCLEOTIDE SEQUENCE [LARGE SCALE GENOMIC DNA]</scope>
    <source>
        <strain evidence="4">T-y2</strain>
    </source>
</reference>
<keyword evidence="2" id="KW-0732">Signal</keyword>
<evidence type="ECO:0000313" key="4">
    <source>
        <dbReference type="Proteomes" id="UP001182991"/>
    </source>
</evidence>
<comment type="caution">
    <text evidence="3">The sequence shown here is derived from an EMBL/GenBank/DDBJ whole genome shotgun (WGS) entry which is preliminary data.</text>
</comment>
<evidence type="ECO:0000256" key="2">
    <source>
        <dbReference type="SAM" id="SignalP"/>
    </source>
</evidence>
<evidence type="ECO:0000256" key="1">
    <source>
        <dbReference type="SAM" id="MobiDB-lite"/>
    </source>
</evidence>
<organism evidence="3 4">
    <name type="scientific">Mesonia ostreae</name>
    <dbReference type="NCBI Taxonomy" id="861110"/>
    <lineage>
        <taxon>Bacteria</taxon>
        <taxon>Pseudomonadati</taxon>
        <taxon>Bacteroidota</taxon>
        <taxon>Flavobacteriia</taxon>
        <taxon>Flavobacteriales</taxon>
        <taxon>Flavobacteriaceae</taxon>
        <taxon>Mesonia</taxon>
    </lineage>
</organism>
<feature type="compositionally biased region" description="Polar residues" evidence="1">
    <location>
        <begin position="281"/>
        <end position="316"/>
    </location>
</feature>
<feature type="compositionally biased region" description="Basic and acidic residues" evidence="1">
    <location>
        <begin position="213"/>
        <end position="222"/>
    </location>
</feature>
<accession>A0ABU2KHQ1</accession>